<accession>A0A0L7KXY1</accession>
<dbReference type="AlphaFoldDB" id="A0A0L7KXY1"/>
<dbReference type="EMBL" id="JTDY01004490">
    <property type="protein sequence ID" value="KOB68082.1"/>
    <property type="molecule type" value="Genomic_DNA"/>
</dbReference>
<dbReference type="Proteomes" id="UP000037510">
    <property type="component" value="Unassembled WGS sequence"/>
</dbReference>
<reference evidence="1 2" key="1">
    <citation type="journal article" date="2015" name="Genome Biol. Evol.">
        <title>The genome of winter moth (Operophtera brumata) provides a genomic perspective on sexual dimorphism and phenology.</title>
        <authorList>
            <person name="Derks M.F."/>
            <person name="Smit S."/>
            <person name="Salis L."/>
            <person name="Schijlen E."/>
            <person name="Bossers A."/>
            <person name="Mateman C."/>
            <person name="Pijl A.S."/>
            <person name="de Ridder D."/>
            <person name="Groenen M.A."/>
            <person name="Visser M.E."/>
            <person name="Megens H.J."/>
        </authorList>
    </citation>
    <scope>NUCLEOTIDE SEQUENCE [LARGE SCALE GENOMIC DNA]</scope>
    <source>
        <strain evidence="1">WM2013NL</strain>
        <tissue evidence="1">Head and thorax</tissue>
    </source>
</reference>
<feature type="non-terminal residue" evidence="1">
    <location>
        <position position="1"/>
    </location>
</feature>
<sequence>GGILGGLCGICCLLNNSADEGLRCVGAEEAALRMLANSSTLLSGWPGDDYSGPNVTFRLCKDGFCKTVSMRAWEGGDACVTTGVVGVCSPRGVCSRVIHTPRSNIYPNLLGNSRVDGPTDLEDPNLE</sequence>
<name>A0A0L7KXY1_OPEBR</name>
<gene>
    <name evidence="1" type="ORF">OBRU01_18696</name>
</gene>
<organism evidence="1 2">
    <name type="scientific">Operophtera brumata</name>
    <name type="common">Winter moth</name>
    <name type="synonym">Phalaena brumata</name>
    <dbReference type="NCBI Taxonomy" id="104452"/>
    <lineage>
        <taxon>Eukaryota</taxon>
        <taxon>Metazoa</taxon>
        <taxon>Ecdysozoa</taxon>
        <taxon>Arthropoda</taxon>
        <taxon>Hexapoda</taxon>
        <taxon>Insecta</taxon>
        <taxon>Pterygota</taxon>
        <taxon>Neoptera</taxon>
        <taxon>Endopterygota</taxon>
        <taxon>Lepidoptera</taxon>
        <taxon>Glossata</taxon>
        <taxon>Ditrysia</taxon>
        <taxon>Geometroidea</taxon>
        <taxon>Geometridae</taxon>
        <taxon>Larentiinae</taxon>
        <taxon>Operophtera</taxon>
    </lineage>
</organism>
<comment type="caution">
    <text evidence="1">The sequence shown here is derived from an EMBL/GenBank/DDBJ whole genome shotgun (WGS) entry which is preliminary data.</text>
</comment>
<proteinExistence type="predicted"/>
<protein>
    <submittedName>
        <fullName evidence="1">Permease of oligopeptide ABC transporter</fullName>
    </submittedName>
</protein>
<keyword evidence="2" id="KW-1185">Reference proteome</keyword>
<evidence type="ECO:0000313" key="2">
    <source>
        <dbReference type="Proteomes" id="UP000037510"/>
    </source>
</evidence>
<evidence type="ECO:0000313" key="1">
    <source>
        <dbReference type="EMBL" id="KOB68082.1"/>
    </source>
</evidence>